<name>A0ABZ2A7B1_STRNV</name>
<dbReference type="InterPro" id="IPR012338">
    <property type="entry name" value="Beta-lactam/transpept-like"/>
</dbReference>
<dbReference type="SUPFAM" id="SSF56601">
    <property type="entry name" value="beta-lactamase/transpeptidase-like"/>
    <property type="match status" value="1"/>
</dbReference>
<accession>A0ABZ2A7B1</accession>
<dbReference type="EMBL" id="CP109495">
    <property type="protein sequence ID" value="WUX53344.1"/>
    <property type="molecule type" value="Genomic_DNA"/>
</dbReference>
<organism evidence="2 3">
    <name type="scientific">Streptomyces niveus</name>
    <name type="common">Streptomyces spheroides</name>
    <dbReference type="NCBI Taxonomy" id="193462"/>
    <lineage>
        <taxon>Bacteria</taxon>
        <taxon>Bacillati</taxon>
        <taxon>Actinomycetota</taxon>
        <taxon>Actinomycetes</taxon>
        <taxon>Kitasatosporales</taxon>
        <taxon>Streptomycetaceae</taxon>
        <taxon>Streptomyces</taxon>
    </lineage>
</organism>
<proteinExistence type="predicted"/>
<sequence length="613" mass="65393">MSRPSPARRLRRAAAVAAVLAGLFAVPPPTTAAPAANAAITPVPGDPLTGSGAVNRTELTAGHLTGGSAEDTVPDNAFALPAQAAPPTHSFEGALTLNGLSTAGGFRALKDPNGYADTAATRHLPPIDIALVQNGSHLVPAKRGLQYTGNQAWNLAVGPGRAWNEDGDGRRTRASLPFALVERNANCVHNGTLTFLFDDTSVSEVRYQITTETCAYFQFDMWGQVSADYRPGPVDGAEALRDAYASEVKDRLPTKPISALATDYPDSGVDVTKFGSGITPSALSTFGFHFGGVHYVGNCRTRQGEYPFCGQLLLPSYSTAKSAFAGTAMLRLAQRYGPAVAQEKLSDRIPEAAGNPAWNDVTLDHTLDMATGNYVSPGYEIDEAGRIMAEFFAAESYADRMRPALSFPRKARPGSKWVYHTSDTFLATRAMNNYLREKAGSDADIFDMLRDDVLEPVGVGPDSLVSSRTDNSPGGAPFGGYGMFWTQDSVAKFAKFLNNDHGTVNGEQILDPALLAATMQRDPDARGMTTTGIKPMKYQNGFWGKEFTSADNPAYTSPFSVPFMSGYGGITVAMMPNGATYYYFSDNNEFSWNAAVAEANKLAPMPSAAATAR</sequence>
<keyword evidence="1" id="KW-0732">Signal</keyword>
<protein>
    <submittedName>
        <fullName evidence="2">Beta-lactamase family protein</fullName>
    </submittedName>
</protein>
<evidence type="ECO:0000313" key="3">
    <source>
        <dbReference type="Proteomes" id="UP001432209"/>
    </source>
</evidence>
<reference evidence="2" key="1">
    <citation type="submission" date="2022-10" db="EMBL/GenBank/DDBJ databases">
        <title>The complete genomes of actinobacterial strains from the NBC collection.</title>
        <authorList>
            <person name="Joergensen T.S."/>
            <person name="Alvarez Arevalo M."/>
            <person name="Sterndorff E.B."/>
            <person name="Faurdal D."/>
            <person name="Vuksanovic O."/>
            <person name="Mourched A.-S."/>
            <person name="Charusanti P."/>
            <person name="Shaw S."/>
            <person name="Blin K."/>
            <person name="Weber T."/>
        </authorList>
    </citation>
    <scope>NUCLEOTIDE SEQUENCE</scope>
    <source>
        <strain evidence="2">NBC_01432</strain>
    </source>
</reference>
<gene>
    <name evidence="2" type="ORF">OG442_18340</name>
</gene>
<feature type="chain" id="PRO_5046645734" evidence="1">
    <location>
        <begin position="33"/>
        <end position="613"/>
    </location>
</feature>
<evidence type="ECO:0000313" key="2">
    <source>
        <dbReference type="EMBL" id="WUX53344.1"/>
    </source>
</evidence>
<dbReference type="RefSeq" id="WP_329076947.1">
    <property type="nucleotide sequence ID" value="NZ_CP109495.1"/>
</dbReference>
<keyword evidence="3" id="KW-1185">Reference proteome</keyword>
<feature type="signal peptide" evidence="1">
    <location>
        <begin position="1"/>
        <end position="32"/>
    </location>
</feature>
<dbReference type="Proteomes" id="UP001432209">
    <property type="component" value="Chromosome"/>
</dbReference>
<evidence type="ECO:0000256" key="1">
    <source>
        <dbReference type="SAM" id="SignalP"/>
    </source>
</evidence>
<dbReference type="Gene3D" id="3.40.710.10">
    <property type="entry name" value="DD-peptidase/beta-lactamase superfamily"/>
    <property type="match status" value="1"/>
</dbReference>